<sequence length="132" mass="14620">MSELELLVQQLGLQDKVAMPGFVVDTYPWYRAADLFVLSSRWEGFGNVIVEALECGVPVVSTDCQIGPAEILENGRIGRLVSIQDPAALAASITESLKTPVDRELLMRRARDFSVSTIADKYLDYFGLHKES</sequence>
<name>A0A382T397_9ZZZZ</name>
<protein>
    <submittedName>
        <fullName evidence="3">Uncharacterized protein</fullName>
    </submittedName>
</protein>
<dbReference type="PANTHER" id="PTHR12526:SF510">
    <property type="entry name" value="D-INOSITOL 3-PHOSPHATE GLYCOSYLTRANSFERASE"/>
    <property type="match status" value="1"/>
</dbReference>
<dbReference type="GO" id="GO:0016757">
    <property type="term" value="F:glycosyltransferase activity"/>
    <property type="evidence" value="ECO:0007669"/>
    <property type="project" value="UniProtKB-KW"/>
</dbReference>
<proteinExistence type="predicted"/>
<dbReference type="EMBL" id="UINC01133609">
    <property type="protein sequence ID" value="SVD16639.1"/>
    <property type="molecule type" value="Genomic_DNA"/>
</dbReference>
<gene>
    <name evidence="3" type="ORF">METZ01_LOCUS369493</name>
</gene>
<evidence type="ECO:0000313" key="3">
    <source>
        <dbReference type="EMBL" id="SVD16639.1"/>
    </source>
</evidence>
<keyword evidence="1" id="KW-0328">Glycosyltransferase</keyword>
<evidence type="ECO:0000256" key="2">
    <source>
        <dbReference type="ARBA" id="ARBA00022679"/>
    </source>
</evidence>
<reference evidence="3" key="1">
    <citation type="submission" date="2018-05" db="EMBL/GenBank/DDBJ databases">
        <authorList>
            <person name="Lanie J.A."/>
            <person name="Ng W.-L."/>
            <person name="Kazmierczak K.M."/>
            <person name="Andrzejewski T.M."/>
            <person name="Davidsen T.M."/>
            <person name="Wayne K.J."/>
            <person name="Tettelin H."/>
            <person name="Glass J.I."/>
            <person name="Rusch D."/>
            <person name="Podicherti R."/>
            <person name="Tsui H.-C.T."/>
            <person name="Winkler M.E."/>
        </authorList>
    </citation>
    <scope>NUCLEOTIDE SEQUENCE</scope>
</reference>
<dbReference type="Pfam" id="PF13692">
    <property type="entry name" value="Glyco_trans_1_4"/>
    <property type="match status" value="1"/>
</dbReference>
<dbReference type="Gene3D" id="3.40.50.2000">
    <property type="entry name" value="Glycogen Phosphorylase B"/>
    <property type="match status" value="2"/>
</dbReference>
<accession>A0A382T397</accession>
<dbReference type="PANTHER" id="PTHR12526">
    <property type="entry name" value="GLYCOSYLTRANSFERASE"/>
    <property type="match status" value="1"/>
</dbReference>
<dbReference type="AlphaFoldDB" id="A0A382T397"/>
<organism evidence="3">
    <name type="scientific">marine metagenome</name>
    <dbReference type="NCBI Taxonomy" id="408172"/>
    <lineage>
        <taxon>unclassified sequences</taxon>
        <taxon>metagenomes</taxon>
        <taxon>ecological metagenomes</taxon>
    </lineage>
</organism>
<keyword evidence="2" id="KW-0808">Transferase</keyword>
<dbReference type="SUPFAM" id="SSF53756">
    <property type="entry name" value="UDP-Glycosyltransferase/glycogen phosphorylase"/>
    <property type="match status" value="1"/>
</dbReference>
<evidence type="ECO:0000256" key="1">
    <source>
        <dbReference type="ARBA" id="ARBA00022676"/>
    </source>
</evidence>